<dbReference type="EMBL" id="LWDF02000306">
    <property type="protein sequence ID" value="KAE8250613.1"/>
    <property type="molecule type" value="Genomic_DNA"/>
</dbReference>
<evidence type="ECO:0000256" key="1">
    <source>
        <dbReference type="SAM" id="MobiDB-lite"/>
    </source>
</evidence>
<name>A0A177TT52_9BASI</name>
<dbReference type="Proteomes" id="UP000077521">
    <property type="component" value="Unassembled WGS sequence"/>
</dbReference>
<protein>
    <submittedName>
        <fullName evidence="2">Uncharacterized protein</fullName>
    </submittedName>
</protein>
<evidence type="ECO:0000313" key="3">
    <source>
        <dbReference type="Proteomes" id="UP000077521"/>
    </source>
</evidence>
<accession>A0A177TT52</accession>
<sequence>MVHDQRPKHVAERDAHSRSLPGSASGPHKAGARAPTGHDALATELAAIADARRELAQARSEGDEIPLHNEAVDLPPTSSLGQTKAGELGFGLPSGAEQGYTDPSQEERESLQRERNEAFHHHTAADSHGGGATLADLARTSKASGASHPLGNPDGPEFTSTAGMRADVLLDQVGRSVGTESGTGAAGIGEVEIGRDASTANTAPIK</sequence>
<evidence type="ECO:0000313" key="2">
    <source>
        <dbReference type="EMBL" id="KAE8250613.1"/>
    </source>
</evidence>
<organism evidence="2 3">
    <name type="scientific">Tilletia indica</name>
    <dbReference type="NCBI Taxonomy" id="43049"/>
    <lineage>
        <taxon>Eukaryota</taxon>
        <taxon>Fungi</taxon>
        <taxon>Dikarya</taxon>
        <taxon>Basidiomycota</taxon>
        <taxon>Ustilaginomycotina</taxon>
        <taxon>Exobasidiomycetes</taxon>
        <taxon>Tilletiales</taxon>
        <taxon>Tilletiaceae</taxon>
        <taxon>Tilletia</taxon>
    </lineage>
</organism>
<keyword evidence="3" id="KW-1185">Reference proteome</keyword>
<feature type="compositionally biased region" description="Basic and acidic residues" evidence="1">
    <location>
        <begin position="105"/>
        <end position="125"/>
    </location>
</feature>
<feature type="compositionally biased region" description="Basic and acidic residues" evidence="1">
    <location>
        <begin position="1"/>
        <end position="17"/>
    </location>
</feature>
<feature type="compositionally biased region" description="Basic and acidic residues" evidence="1">
    <location>
        <begin position="50"/>
        <end position="71"/>
    </location>
</feature>
<gene>
    <name evidence="2" type="ORF">A4X13_0g4567</name>
</gene>
<reference evidence="2" key="2">
    <citation type="journal article" date="2019" name="IMA Fungus">
        <title>Genome sequencing and comparison of five Tilletia species to identify candidate genes for the detection of regulated species infecting wheat.</title>
        <authorList>
            <person name="Nguyen H.D.T."/>
            <person name="Sultana T."/>
            <person name="Kesanakurti P."/>
            <person name="Hambleton S."/>
        </authorList>
    </citation>
    <scope>NUCLEOTIDE SEQUENCE</scope>
    <source>
        <strain evidence="2">DAOMC 236416</strain>
    </source>
</reference>
<dbReference type="AlphaFoldDB" id="A0A177TT52"/>
<comment type="caution">
    <text evidence="2">The sequence shown here is derived from an EMBL/GenBank/DDBJ whole genome shotgun (WGS) entry which is preliminary data.</text>
</comment>
<proteinExistence type="predicted"/>
<feature type="region of interest" description="Disordered" evidence="1">
    <location>
        <begin position="178"/>
        <end position="206"/>
    </location>
</feature>
<reference evidence="2" key="1">
    <citation type="submission" date="2016-04" db="EMBL/GenBank/DDBJ databases">
        <authorList>
            <person name="Nguyen H.D."/>
            <person name="Samba Siva P."/>
            <person name="Cullis J."/>
            <person name="Levesque C.A."/>
            <person name="Hambleton S."/>
        </authorList>
    </citation>
    <scope>NUCLEOTIDE SEQUENCE</scope>
    <source>
        <strain evidence="2">DAOMC 236416</strain>
    </source>
</reference>
<feature type="region of interest" description="Disordered" evidence="1">
    <location>
        <begin position="1"/>
        <end position="161"/>
    </location>
</feature>
<feature type="compositionally biased region" description="Low complexity" evidence="1">
    <location>
        <begin position="39"/>
        <end position="49"/>
    </location>
</feature>